<organism evidence="4 5">
    <name type="scientific">Vibrio qinghaiensis</name>
    <dbReference type="NCBI Taxonomy" id="2025808"/>
    <lineage>
        <taxon>Bacteria</taxon>
        <taxon>Pseudomonadati</taxon>
        <taxon>Pseudomonadota</taxon>
        <taxon>Gammaproteobacteria</taxon>
        <taxon>Vibrionales</taxon>
        <taxon>Vibrionaceae</taxon>
        <taxon>Vibrio</taxon>
    </lineage>
</organism>
<dbReference type="KEGG" id="vqi:CCZ37_14595"/>
<proteinExistence type="inferred from homology"/>
<gene>
    <name evidence="4" type="ORF">CCZ37_14595</name>
</gene>
<dbReference type="Gene3D" id="1.20.120.10">
    <property type="entry name" value="Cytochrome c/b562"/>
    <property type="match status" value="1"/>
</dbReference>
<evidence type="ECO:0000313" key="5">
    <source>
        <dbReference type="Proteomes" id="UP000215148"/>
    </source>
</evidence>
<dbReference type="SUPFAM" id="SSF47175">
    <property type="entry name" value="Cytochromes"/>
    <property type="match status" value="1"/>
</dbReference>
<feature type="signal peptide" evidence="3">
    <location>
        <begin position="1"/>
        <end position="19"/>
    </location>
</feature>
<evidence type="ECO:0000313" key="4">
    <source>
        <dbReference type="EMBL" id="ASU23815.1"/>
    </source>
</evidence>
<sequence length="128" mass="14586">MKKIMILTACALFAASVSAANVDLKQNMKQMKLEFKQAAEATSVETMQAPINRLSQLVEESKLGNYPPEKQDLYLEGFNKLSVALDKIEVDLEQGNLEQAQQTLRTVDELRVEYHEQRNPSIWKRLFG</sequence>
<keyword evidence="5" id="KW-1185">Reference proteome</keyword>
<name>A0A223N1W6_9VIBR</name>
<dbReference type="InterPro" id="IPR009155">
    <property type="entry name" value="Cyt_b562"/>
</dbReference>
<dbReference type="GO" id="GO:0022900">
    <property type="term" value="P:electron transport chain"/>
    <property type="evidence" value="ECO:0007669"/>
    <property type="project" value="InterPro"/>
</dbReference>
<feature type="chain" id="PRO_5012149292" evidence="3">
    <location>
        <begin position="20"/>
        <end position="128"/>
    </location>
</feature>
<comment type="similarity">
    <text evidence="1">Belongs to the cytochrome b562 family.</text>
</comment>
<dbReference type="RefSeq" id="WP_094501159.1">
    <property type="nucleotide sequence ID" value="NZ_CAWNHI010000002.1"/>
</dbReference>
<accession>A0A223N1W6</accession>
<evidence type="ECO:0000256" key="2">
    <source>
        <dbReference type="ARBA" id="ARBA00022729"/>
    </source>
</evidence>
<reference evidence="4 5" key="1">
    <citation type="submission" date="2017-08" db="EMBL/GenBank/DDBJ databases">
        <title>The Vibrio qinghaiensis sp.-Q67 is a luminous bacteria isolated firstly from Qinghai lake, Qinghai province, China, which has been proved to be very sensitive to detect environmental and food pollutants. Therefore, complete genome analysis of V. qinghaiensis sp.-Q67 highlights the potential application of this strain on detection of hazards in the contaminated environments.</title>
        <authorList>
            <person name="Gong L."/>
        </authorList>
    </citation>
    <scope>NUCLEOTIDE SEQUENCE [LARGE SCALE GENOMIC DNA]</scope>
    <source>
        <strain evidence="4 5">Q67</strain>
    </source>
</reference>
<evidence type="ECO:0000256" key="1">
    <source>
        <dbReference type="ARBA" id="ARBA00005523"/>
    </source>
</evidence>
<dbReference type="EMBL" id="CP022742">
    <property type="protein sequence ID" value="ASU23815.1"/>
    <property type="molecule type" value="Genomic_DNA"/>
</dbReference>
<dbReference type="GO" id="GO:0005506">
    <property type="term" value="F:iron ion binding"/>
    <property type="evidence" value="ECO:0007669"/>
    <property type="project" value="InterPro"/>
</dbReference>
<dbReference type="AlphaFoldDB" id="A0A223N1W6"/>
<evidence type="ECO:0000256" key="3">
    <source>
        <dbReference type="SAM" id="SignalP"/>
    </source>
</evidence>
<dbReference type="GO" id="GO:0020037">
    <property type="term" value="F:heme binding"/>
    <property type="evidence" value="ECO:0007669"/>
    <property type="project" value="InterPro"/>
</dbReference>
<dbReference type="Pfam" id="PF07361">
    <property type="entry name" value="Cytochrom_B562"/>
    <property type="match status" value="1"/>
</dbReference>
<dbReference type="Proteomes" id="UP000215148">
    <property type="component" value="Chromosome 2"/>
</dbReference>
<dbReference type="GO" id="GO:0009055">
    <property type="term" value="F:electron transfer activity"/>
    <property type="evidence" value="ECO:0007669"/>
    <property type="project" value="InterPro"/>
</dbReference>
<dbReference type="InterPro" id="IPR010980">
    <property type="entry name" value="Cyt_c/b562"/>
</dbReference>
<dbReference type="GO" id="GO:0042597">
    <property type="term" value="C:periplasmic space"/>
    <property type="evidence" value="ECO:0007669"/>
    <property type="project" value="InterPro"/>
</dbReference>
<protein>
    <submittedName>
        <fullName evidence="4">Cytochrome b562 family protein</fullName>
    </submittedName>
</protein>
<keyword evidence="2 3" id="KW-0732">Signal</keyword>